<evidence type="ECO:0000313" key="1">
    <source>
        <dbReference type="Proteomes" id="UP000035642"/>
    </source>
</evidence>
<sequence>MFKKGDNHDIGNNRPVFMLSAVYKLFARVILNKIDRTLDEGQQCKQAGLRKRFSTMDQIHMITRLTEVLRKYKRPLCLTFIDLRAFDSIEIEAVMETLDSENT</sequence>
<organism evidence="1 2">
    <name type="scientific">Angiostrongylus cantonensis</name>
    <name type="common">Rat lungworm</name>
    <dbReference type="NCBI Taxonomy" id="6313"/>
    <lineage>
        <taxon>Eukaryota</taxon>
        <taxon>Metazoa</taxon>
        <taxon>Ecdysozoa</taxon>
        <taxon>Nematoda</taxon>
        <taxon>Chromadorea</taxon>
        <taxon>Rhabditida</taxon>
        <taxon>Rhabditina</taxon>
        <taxon>Rhabditomorpha</taxon>
        <taxon>Strongyloidea</taxon>
        <taxon>Metastrongylidae</taxon>
        <taxon>Angiostrongylus</taxon>
    </lineage>
</organism>
<reference evidence="2" key="2">
    <citation type="submission" date="2017-02" db="UniProtKB">
        <authorList>
            <consortium name="WormBaseParasite"/>
        </authorList>
    </citation>
    <scope>IDENTIFICATION</scope>
</reference>
<keyword evidence="1" id="KW-1185">Reference proteome</keyword>
<proteinExistence type="predicted"/>
<reference evidence="1" key="1">
    <citation type="submission" date="2012-09" db="EMBL/GenBank/DDBJ databases">
        <authorList>
            <person name="Martin A.A."/>
        </authorList>
    </citation>
    <scope>NUCLEOTIDE SEQUENCE</scope>
</reference>
<protein>
    <submittedName>
        <fullName evidence="2">Reverse transcriptase domain-containing protein</fullName>
    </submittedName>
</protein>
<accession>A0A0K0CZH9</accession>
<dbReference type="Proteomes" id="UP000035642">
    <property type="component" value="Unassembled WGS sequence"/>
</dbReference>
<dbReference type="WBParaSite" id="ACAC_0000313301-mRNA-1">
    <property type="protein sequence ID" value="ACAC_0000313301-mRNA-1"/>
    <property type="gene ID" value="ACAC_0000313301"/>
</dbReference>
<evidence type="ECO:0000313" key="2">
    <source>
        <dbReference type="WBParaSite" id="ACAC_0000313301-mRNA-1"/>
    </source>
</evidence>
<dbReference type="AlphaFoldDB" id="A0A0K0CZH9"/>
<name>A0A0K0CZH9_ANGCA</name>
<dbReference type="STRING" id="6313.A0A0K0CZH9"/>